<dbReference type="InterPro" id="IPR029052">
    <property type="entry name" value="Metallo-depent_PP-like"/>
</dbReference>
<name>A0A3D9ZS33_9ACTN</name>
<evidence type="ECO:0000313" key="4">
    <source>
        <dbReference type="Proteomes" id="UP000256913"/>
    </source>
</evidence>
<comment type="caution">
    <text evidence="3">The sequence shown here is derived from an EMBL/GenBank/DDBJ whole genome shotgun (WGS) entry which is preliminary data.</text>
</comment>
<dbReference type="Proteomes" id="UP000256913">
    <property type="component" value="Unassembled WGS sequence"/>
</dbReference>
<feature type="domain" description="PhoD-like phosphatase metallophosphatase" evidence="1">
    <location>
        <begin position="170"/>
        <end position="498"/>
    </location>
</feature>
<dbReference type="PROSITE" id="PS51318">
    <property type="entry name" value="TAT"/>
    <property type="match status" value="1"/>
</dbReference>
<dbReference type="Gene3D" id="2.60.40.380">
    <property type="entry name" value="Purple acid phosphatase-like, N-terminal"/>
    <property type="match status" value="1"/>
</dbReference>
<dbReference type="Gene3D" id="3.60.21.70">
    <property type="entry name" value="PhoD-like phosphatase"/>
    <property type="match status" value="1"/>
</dbReference>
<dbReference type="InterPro" id="IPR032093">
    <property type="entry name" value="PhoD_N"/>
</dbReference>
<dbReference type="InterPro" id="IPR052900">
    <property type="entry name" value="Phospholipid_Metab_Enz"/>
</dbReference>
<evidence type="ECO:0000259" key="1">
    <source>
        <dbReference type="Pfam" id="PF09423"/>
    </source>
</evidence>
<dbReference type="SUPFAM" id="SSF56300">
    <property type="entry name" value="Metallo-dependent phosphatases"/>
    <property type="match status" value="1"/>
</dbReference>
<keyword evidence="4" id="KW-1185">Reference proteome</keyword>
<dbReference type="InterPro" id="IPR006311">
    <property type="entry name" value="TAT_signal"/>
</dbReference>
<dbReference type="Pfam" id="PF09423">
    <property type="entry name" value="PhoD"/>
    <property type="match status" value="1"/>
</dbReference>
<dbReference type="PANTHER" id="PTHR43606">
    <property type="entry name" value="PHOSPHATASE, PUTATIVE (AFU_ORTHOLOGUE AFUA_6G08710)-RELATED"/>
    <property type="match status" value="1"/>
</dbReference>
<reference evidence="3 4" key="1">
    <citation type="submission" date="2018-08" db="EMBL/GenBank/DDBJ databases">
        <title>Sequencing the genomes of 1000 actinobacteria strains.</title>
        <authorList>
            <person name="Klenk H.-P."/>
        </authorList>
    </citation>
    <scope>NUCLEOTIDE SEQUENCE [LARGE SCALE GENOMIC DNA]</scope>
    <source>
        <strain evidence="3 4">DSM 44099</strain>
    </source>
</reference>
<feature type="domain" description="Phospholipase D N-terminal" evidence="2">
    <location>
        <begin position="59"/>
        <end position="157"/>
    </location>
</feature>
<evidence type="ECO:0000259" key="2">
    <source>
        <dbReference type="Pfam" id="PF16655"/>
    </source>
</evidence>
<organism evidence="3 4">
    <name type="scientific">Asanoa ferruginea</name>
    <dbReference type="NCBI Taxonomy" id="53367"/>
    <lineage>
        <taxon>Bacteria</taxon>
        <taxon>Bacillati</taxon>
        <taxon>Actinomycetota</taxon>
        <taxon>Actinomycetes</taxon>
        <taxon>Micromonosporales</taxon>
        <taxon>Micromonosporaceae</taxon>
        <taxon>Asanoa</taxon>
    </lineage>
</organism>
<dbReference type="InterPro" id="IPR018946">
    <property type="entry name" value="PhoD-like_MPP"/>
</dbReference>
<dbReference type="Pfam" id="PF16655">
    <property type="entry name" value="PhoD_N"/>
    <property type="match status" value="1"/>
</dbReference>
<dbReference type="PANTHER" id="PTHR43606:SF2">
    <property type="entry name" value="ALKALINE PHOSPHATASE FAMILY PROTEIN (AFU_ORTHOLOGUE AFUA_5G03860)"/>
    <property type="match status" value="1"/>
</dbReference>
<dbReference type="EMBL" id="QUMQ01000001">
    <property type="protein sequence ID" value="REG00219.1"/>
    <property type="molecule type" value="Genomic_DNA"/>
</dbReference>
<sequence>MGYALSDRKAKPAMQPRIDRRQLLTLAGASGVGLAATVAGVSAAPALADPKHQLDPFTLGVASGDPLPDGVVLWTRLAPEPLAADGLGGMTRHVVAVTWEVAEDARFRHVVKRGVERATPELGHAVHAEVHGLRADREYFFRFRTGNAVSPVGRTRTAPSAHSRPRELAFAFVSCSNYPTGYFTAYQHLAAEDLDLVVHLGDYIYEGPAAGTLGRAHLPATEIFSLADYRIRHAQYKTDADLQLAHARFPWAVTWDDHEVENNYADDISEDAAQDPESFLRRRAAAYQAYYEHMPLRRSAVPRGADMRIYRRLRYGRLAEFNLLDGRQYRSDQVTDPVALDDPARSMLGAEQERWLIDGLSHSAGTWNIVAQQTVMAKADRDPGPGELLPNDNWNGYEPARQRLFDGVARRRVENMVVITGDAHCSMVADLKQNFDDPASRTVGVEFLGTSVTSGGDGAPMDTRGTEWLASNPHMKFYDARRGYVRCTVDNHTWRSDYRAVPQVSTPDAAVSTIASFVVEEGRPGVHAEPA</sequence>
<accession>A0A3D9ZS33</accession>
<dbReference type="CDD" id="cd07389">
    <property type="entry name" value="MPP_PhoD"/>
    <property type="match status" value="1"/>
</dbReference>
<dbReference type="AlphaFoldDB" id="A0A3D9ZS33"/>
<protein>
    <submittedName>
        <fullName evidence="3">Alkaline phosphatase D</fullName>
    </submittedName>
</protein>
<gene>
    <name evidence="3" type="ORF">DFJ67_6270</name>
</gene>
<dbReference type="InterPro" id="IPR038607">
    <property type="entry name" value="PhoD-like_sf"/>
</dbReference>
<proteinExistence type="predicted"/>
<evidence type="ECO:0000313" key="3">
    <source>
        <dbReference type="EMBL" id="REG00219.1"/>
    </source>
</evidence>